<reference evidence="8 9" key="1">
    <citation type="submission" date="2020-01" db="EMBL/GenBank/DDBJ databases">
        <title>Paenibacillus sp. nov., isolated from tomato rhizosphere.</title>
        <authorList>
            <person name="Weon H.-Y."/>
            <person name="Lee S.A."/>
        </authorList>
    </citation>
    <scope>NUCLEOTIDE SEQUENCE [LARGE SCALE GENOMIC DNA]</scope>
    <source>
        <strain evidence="8 9">12200R-189</strain>
    </source>
</reference>
<evidence type="ECO:0000259" key="7">
    <source>
        <dbReference type="PROSITE" id="PS50983"/>
    </source>
</evidence>
<dbReference type="KEGG" id="plyc:GXP70_01710"/>
<feature type="region of interest" description="Disordered" evidence="5">
    <location>
        <begin position="36"/>
        <end position="80"/>
    </location>
</feature>
<dbReference type="PROSITE" id="PS51257">
    <property type="entry name" value="PROKAR_LIPOPROTEIN"/>
    <property type="match status" value="1"/>
</dbReference>
<evidence type="ECO:0000256" key="6">
    <source>
        <dbReference type="SAM" id="SignalP"/>
    </source>
</evidence>
<organism evidence="8 9">
    <name type="scientific">Paenibacillus lycopersici</name>
    <dbReference type="NCBI Taxonomy" id="2704462"/>
    <lineage>
        <taxon>Bacteria</taxon>
        <taxon>Bacillati</taxon>
        <taxon>Bacillota</taxon>
        <taxon>Bacilli</taxon>
        <taxon>Bacillales</taxon>
        <taxon>Paenibacillaceae</taxon>
        <taxon>Paenibacillus</taxon>
    </lineage>
</organism>
<dbReference type="PANTHER" id="PTHR30532">
    <property type="entry name" value="IRON III DICITRATE-BINDING PERIPLASMIC PROTEIN"/>
    <property type="match status" value="1"/>
</dbReference>
<sequence>MRTRNNRTLLFGALILLFTLVLSACGSGNNVNNETGGSQAADNTNAGNASASGNAANETEAGNAANTSASGNTSNTPAAGNAETTVFKDALGREVTIPVHPQRVITTQYLPEMIAVGFKPVGAASHLLTGFTSIKDQIAGIEDIGAANEPNVEKMLALKPDLIIAAEWNKDQLDSLSKIAPTIVIQWDGKDAFQHMTDVAGVLGLSDKADEFKRNFDKKTEDARAKLAEYVKPGETFGVVVIGGYEQKQLRVYGSGNVGYTLFDALKFPMTDAVKTEWAKGDNGQGLSISLEKLPEFASADRLFLVQFDNDPDFIKEVDASSLWKNLPAVKNGKVYTLDDGLWFSYDVMSISAQLDDAVKLLAK</sequence>
<dbReference type="InterPro" id="IPR051313">
    <property type="entry name" value="Bact_iron-sidero_bind"/>
</dbReference>
<evidence type="ECO:0000256" key="5">
    <source>
        <dbReference type="SAM" id="MobiDB-lite"/>
    </source>
</evidence>
<dbReference type="EMBL" id="CP048209">
    <property type="protein sequence ID" value="QHT58821.1"/>
    <property type="molecule type" value="Genomic_DNA"/>
</dbReference>
<comment type="similarity">
    <text evidence="2">Belongs to the bacterial solute-binding protein 8 family.</text>
</comment>
<dbReference type="RefSeq" id="WP_162354891.1">
    <property type="nucleotide sequence ID" value="NZ_CP048209.1"/>
</dbReference>
<dbReference type="Gene3D" id="3.40.50.1980">
    <property type="entry name" value="Nitrogenase molybdenum iron protein domain"/>
    <property type="match status" value="2"/>
</dbReference>
<name>A0A6C0FTN9_9BACL</name>
<proteinExistence type="inferred from homology"/>
<dbReference type="GO" id="GO:1901678">
    <property type="term" value="P:iron coordination entity transport"/>
    <property type="evidence" value="ECO:0007669"/>
    <property type="project" value="UniProtKB-ARBA"/>
</dbReference>
<dbReference type="SUPFAM" id="SSF53807">
    <property type="entry name" value="Helical backbone' metal receptor"/>
    <property type="match status" value="1"/>
</dbReference>
<accession>A0A6C0FTN9</accession>
<keyword evidence="4 6" id="KW-0732">Signal</keyword>
<evidence type="ECO:0000256" key="3">
    <source>
        <dbReference type="ARBA" id="ARBA00022448"/>
    </source>
</evidence>
<dbReference type="CDD" id="cd01146">
    <property type="entry name" value="FhuD"/>
    <property type="match status" value="1"/>
</dbReference>
<protein>
    <submittedName>
        <fullName evidence="8">Iron-siderophore ABC transporter substrate-binding protein</fullName>
    </submittedName>
</protein>
<evidence type="ECO:0000256" key="4">
    <source>
        <dbReference type="ARBA" id="ARBA00022729"/>
    </source>
</evidence>
<dbReference type="AlphaFoldDB" id="A0A6C0FTN9"/>
<keyword evidence="3" id="KW-0813">Transport</keyword>
<feature type="domain" description="Fe/B12 periplasmic-binding" evidence="7">
    <location>
        <begin position="93"/>
        <end position="364"/>
    </location>
</feature>
<comment type="subcellular location">
    <subcellularLocation>
        <location evidence="1">Cell envelope</location>
    </subcellularLocation>
</comment>
<feature type="chain" id="PRO_5038380616" evidence="6">
    <location>
        <begin position="25"/>
        <end position="364"/>
    </location>
</feature>
<evidence type="ECO:0000313" key="9">
    <source>
        <dbReference type="Proteomes" id="UP000476064"/>
    </source>
</evidence>
<keyword evidence="9" id="KW-1185">Reference proteome</keyword>
<dbReference type="InterPro" id="IPR002491">
    <property type="entry name" value="ABC_transptr_periplasmic_BD"/>
</dbReference>
<evidence type="ECO:0000256" key="2">
    <source>
        <dbReference type="ARBA" id="ARBA00008814"/>
    </source>
</evidence>
<gene>
    <name evidence="8" type="ORF">GXP70_01710</name>
</gene>
<dbReference type="Proteomes" id="UP000476064">
    <property type="component" value="Chromosome"/>
</dbReference>
<feature type="compositionally biased region" description="Low complexity" evidence="5">
    <location>
        <begin position="40"/>
        <end position="79"/>
    </location>
</feature>
<dbReference type="Pfam" id="PF01497">
    <property type="entry name" value="Peripla_BP_2"/>
    <property type="match status" value="1"/>
</dbReference>
<dbReference type="GO" id="GO:0030288">
    <property type="term" value="C:outer membrane-bounded periplasmic space"/>
    <property type="evidence" value="ECO:0007669"/>
    <property type="project" value="TreeGrafter"/>
</dbReference>
<dbReference type="PANTHER" id="PTHR30532:SF26">
    <property type="entry name" value="IRON(3+)-HYDROXAMATE-BINDING PROTEIN FHUD"/>
    <property type="match status" value="1"/>
</dbReference>
<evidence type="ECO:0000313" key="8">
    <source>
        <dbReference type="EMBL" id="QHT58821.1"/>
    </source>
</evidence>
<evidence type="ECO:0000256" key="1">
    <source>
        <dbReference type="ARBA" id="ARBA00004196"/>
    </source>
</evidence>
<dbReference type="PROSITE" id="PS50983">
    <property type="entry name" value="FE_B12_PBP"/>
    <property type="match status" value="1"/>
</dbReference>
<feature type="signal peptide" evidence="6">
    <location>
        <begin position="1"/>
        <end position="24"/>
    </location>
</feature>